<dbReference type="HOGENOM" id="CLU_166738_0_0_9"/>
<sequence>MDTDQLLELLKLKLGISTTLRDKPLKKILDAVISELTQTFGVELDSNRADHEMFVVDFAAYRYEGGVDMPRHLQWRLHNLQISASQEDKDVES</sequence>
<dbReference type="RefSeq" id="WP_024390625.1">
    <property type="nucleotide sequence ID" value="NZ_ALLE01000016.1"/>
</dbReference>
<organism evidence="1 2">
    <name type="scientific">Streptococcus suis 6407</name>
    <dbReference type="NCBI Taxonomy" id="1214179"/>
    <lineage>
        <taxon>Bacteria</taxon>
        <taxon>Bacillati</taxon>
        <taxon>Bacillota</taxon>
        <taxon>Bacilli</taxon>
        <taxon>Lactobacillales</taxon>
        <taxon>Streptococcaceae</taxon>
        <taxon>Streptococcus</taxon>
    </lineage>
</organism>
<name>A0A075SJC4_STRSU</name>
<reference evidence="1 2" key="1">
    <citation type="journal article" date="2014" name="Genome Announc.">
        <title>Whole-Genome Sequence of Streptococcus suis Serotype 4 Reference Strain 6407.</title>
        <authorList>
            <person name="Wang K."/>
            <person name="Chen J."/>
            <person name="Yao H."/>
            <person name="Lu C."/>
        </authorList>
    </citation>
    <scope>NUCLEOTIDE SEQUENCE [LARGE SCALE GENOMIC DNA]</scope>
    <source>
        <strain evidence="1">6407</strain>
    </source>
</reference>
<gene>
    <name evidence="1" type="ORF">ID09_10245</name>
</gene>
<dbReference type="PATRIC" id="fig|1214179.4.peg.2037"/>
<proteinExistence type="predicted"/>
<dbReference type="EMBL" id="CP008921">
    <property type="protein sequence ID" value="AIG44384.1"/>
    <property type="molecule type" value="Genomic_DNA"/>
</dbReference>
<dbReference type="Proteomes" id="UP000028185">
    <property type="component" value="Chromosome"/>
</dbReference>
<dbReference type="AlphaFoldDB" id="A0A075SJC4"/>
<evidence type="ECO:0000313" key="2">
    <source>
        <dbReference type="Proteomes" id="UP000028185"/>
    </source>
</evidence>
<evidence type="ECO:0008006" key="3">
    <source>
        <dbReference type="Google" id="ProtNLM"/>
    </source>
</evidence>
<evidence type="ECO:0000313" key="1">
    <source>
        <dbReference type="EMBL" id="AIG44384.1"/>
    </source>
</evidence>
<protein>
    <recommendedName>
        <fullName evidence="3">Bacteriophage pi2 protein 35</fullName>
    </recommendedName>
</protein>
<accession>A0A075SJC4</accession>